<dbReference type="Proteomes" id="UP000237105">
    <property type="component" value="Unassembled WGS sequence"/>
</dbReference>
<name>A0A2P5CQA4_PARAD</name>
<keyword evidence="2" id="KW-1185">Reference proteome</keyword>
<comment type="caution">
    <text evidence="1">The sequence shown here is derived from an EMBL/GenBank/DDBJ whole genome shotgun (WGS) entry which is preliminary data.</text>
</comment>
<organism evidence="1 2">
    <name type="scientific">Parasponia andersonii</name>
    <name type="common">Sponia andersonii</name>
    <dbReference type="NCBI Taxonomy" id="3476"/>
    <lineage>
        <taxon>Eukaryota</taxon>
        <taxon>Viridiplantae</taxon>
        <taxon>Streptophyta</taxon>
        <taxon>Embryophyta</taxon>
        <taxon>Tracheophyta</taxon>
        <taxon>Spermatophyta</taxon>
        <taxon>Magnoliopsida</taxon>
        <taxon>eudicotyledons</taxon>
        <taxon>Gunneridae</taxon>
        <taxon>Pentapetalae</taxon>
        <taxon>rosids</taxon>
        <taxon>fabids</taxon>
        <taxon>Rosales</taxon>
        <taxon>Cannabaceae</taxon>
        <taxon>Parasponia</taxon>
    </lineage>
</organism>
<dbReference type="AlphaFoldDB" id="A0A2P5CQA4"/>
<reference evidence="2" key="1">
    <citation type="submission" date="2016-06" db="EMBL/GenBank/DDBJ databases">
        <title>Parallel loss of symbiosis genes in relatives of nitrogen-fixing non-legume Parasponia.</title>
        <authorList>
            <person name="Van Velzen R."/>
            <person name="Holmer R."/>
            <person name="Bu F."/>
            <person name="Rutten L."/>
            <person name="Van Zeijl A."/>
            <person name="Liu W."/>
            <person name="Santuari L."/>
            <person name="Cao Q."/>
            <person name="Sharma T."/>
            <person name="Shen D."/>
            <person name="Roswanjaya Y."/>
            <person name="Wardhani T."/>
            <person name="Kalhor M.S."/>
            <person name="Jansen J."/>
            <person name="Van den Hoogen J."/>
            <person name="Gungor B."/>
            <person name="Hartog M."/>
            <person name="Hontelez J."/>
            <person name="Verver J."/>
            <person name="Yang W.-C."/>
            <person name="Schijlen E."/>
            <person name="Repin R."/>
            <person name="Schilthuizen M."/>
            <person name="Schranz E."/>
            <person name="Heidstra R."/>
            <person name="Miyata K."/>
            <person name="Fedorova E."/>
            <person name="Kohlen W."/>
            <person name="Bisseling T."/>
            <person name="Smit S."/>
            <person name="Geurts R."/>
        </authorList>
    </citation>
    <scope>NUCLEOTIDE SEQUENCE [LARGE SCALE GENOMIC DNA]</scope>
    <source>
        <strain evidence="2">cv. WU1-14</strain>
    </source>
</reference>
<evidence type="ECO:0000313" key="1">
    <source>
        <dbReference type="EMBL" id="PON63228.1"/>
    </source>
</evidence>
<proteinExistence type="predicted"/>
<accession>A0A2P5CQA4</accession>
<evidence type="ECO:0000313" key="2">
    <source>
        <dbReference type="Proteomes" id="UP000237105"/>
    </source>
</evidence>
<gene>
    <name evidence="1" type="ORF">PanWU01x14_133220</name>
</gene>
<sequence>MALISCFIDLIDGLGSESNVVYECKRFMRSGDKNGWALLGEMSKEDCVDSSFEVEDSDLNELNEEDDDVIEVGSESNAKVKKKTLKSKVWKFFDILLLGPDKKLRSKSKSSWWVVSKSDLWVMSKSGSIVFVGHVVLTRNPSKSC</sequence>
<protein>
    <submittedName>
        <fullName evidence="1">Uncharacterized protein</fullName>
    </submittedName>
</protein>
<dbReference type="EMBL" id="JXTB01000106">
    <property type="protein sequence ID" value="PON63228.1"/>
    <property type="molecule type" value="Genomic_DNA"/>
</dbReference>